<evidence type="ECO:0000313" key="2">
    <source>
        <dbReference type="EMBL" id="TWT75687.1"/>
    </source>
</evidence>
<keyword evidence="1" id="KW-0472">Membrane</keyword>
<protein>
    <recommendedName>
        <fullName evidence="4">FecR protein</fullName>
    </recommendedName>
</protein>
<keyword evidence="3" id="KW-1185">Reference proteome</keyword>
<keyword evidence="1" id="KW-0812">Transmembrane</keyword>
<organism evidence="2 3">
    <name type="scientific">Posidoniimonas polymericola</name>
    <dbReference type="NCBI Taxonomy" id="2528002"/>
    <lineage>
        <taxon>Bacteria</taxon>
        <taxon>Pseudomonadati</taxon>
        <taxon>Planctomycetota</taxon>
        <taxon>Planctomycetia</taxon>
        <taxon>Pirellulales</taxon>
        <taxon>Lacipirellulaceae</taxon>
        <taxon>Posidoniimonas</taxon>
    </lineage>
</organism>
<evidence type="ECO:0000256" key="1">
    <source>
        <dbReference type="SAM" id="Phobius"/>
    </source>
</evidence>
<reference evidence="2 3" key="1">
    <citation type="submission" date="2019-02" db="EMBL/GenBank/DDBJ databases">
        <title>Deep-cultivation of Planctomycetes and their phenomic and genomic characterization uncovers novel biology.</title>
        <authorList>
            <person name="Wiegand S."/>
            <person name="Jogler M."/>
            <person name="Boedeker C."/>
            <person name="Pinto D."/>
            <person name="Vollmers J."/>
            <person name="Rivas-Marin E."/>
            <person name="Kohn T."/>
            <person name="Peeters S.H."/>
            <person name="Heuer A."/>
            <person name="Rast P."/>
            <person name="Oberbeckmann S."/>
            <person name="Bunk B."/>
            <person name="Jeske O."/>
            <person name="Meyerdierks A."/>
            <person name="Storesund J.E."/>
            <person name="Kallscheuer N."/>
            <person name="Luecker S."/>
            <person name="Lage O.M."/>
            <person name="Pohl T."/>
            <person name="Merkel B.J."/>
            <person name="Hornburger P."/>
            <person name="Mueller R.-W."/>
            <person name="Bruemmer F."/>
            <person name="Labrenz M."/>
            <person name="Spormann A.M."/>
            <person name="Op Den Camp H."/>
            <person name="Overmann J."/>
            <person name="Amann R."/>
            <person name="Jetten M.S.M."/>
            <person name="Mascher T."/>
            <person name="Medema M.H."/>
            <person name="Devos D.P."/>
            <person name="Kaster A.-K."/>
            <person name="Ovreas L."/>
            <person name="Rohde M."/>
            <person name="Galperin M.Y."/>
            <person name="Jogler C."/>
        </authorList>
    </citation>
    <scope>NUCLEOTIDE SEQUENCE [LARGE SCALE GENOMIC DNA]</scope>
    <source>
        <strain evidence="2 3">Pla123a</strain>
    </source>
</reference>
<keyword evidence="1" id="KW-1133">Transmembrane helix</keyword>
<gene>
    <name evidence="2" type="ORF">Pla123a_31970</name>
</gene>
<proteinExistence type="predicted"/>
<sequence>MNGPSHYPSVPASLRALIHRSFDAPLTDVEVTELEDALKSNQDAQRLYCELSLLGADLVARKQAASFCKEVQSELPDAEVLPLPRRRSRTSSLRRFIPRSAAAMLALGIGLGGSVGLIAATLGYQQNGPRFFPLPWKWEVENDVVAKIDATHNLVWQTSEAPETPPTRGLRGGDQIRISEGWLRLAYKSGVSLMLQGPAVYEVRSEHGGKLFAGTCSVVVPSGASPLHLEINSGRLQVGPGYVGISDAGSAEGRAAAVHVFSGATFGSAVVQYRGLEGEPVELEDGEAALLGDFGLVDRISLATEEQFPRDIPGQRPGRYTGDKLYLGNLFDDGTTTSLAEAMVTDQYQAAAETTDLGVAAVIDGGLDVDVRLAEDGVWFNFVSVGGGGAAVLGLPGNDTYRSLLSVPIRTTGEDQPIVRVYELTVEGATEKIEEGIGISSNELLTFDLDEVRRAGSLRGRAMRFVSDRAGINDREAPAYNSRKDALANLVVVVSTEHTVLSAYLNGVEVPVVKRGEVFSVDASSGRAGMPGLRYDGHYVRFDAPIPAEARFLTLVSTDLGKTLHDHTVFSGARLEIDPIPPNQAARLSQ</sequence>
<evidence type="ECO:0000313" key="3">
    <source>
        <dbReference type="Proteomes" id="UP000318478"/>
    </source>
</evidence>
<evidence type="ECO:0008006" key="4">
    <source>
        <dbReference type="Google" id="ProtNLM"/>
    </source>
</evidence>
<dbReference type="Proteomes" id="UP000318478">
    <property type="component" value="Unassembled WGS sequence"/>
</dbReference>
<dbReference type="AlphaFoldDB" id="A0A5C5YLJ1"/>
<accession>A0A5C5YLJ1</accession>
<feature type="transmembrane region" description="Helical" evidence="1">
    <location>
        <begin position="96"/>
        <end position="124"/>
    </location>
</feature>
<comment type="caution">
    <text evidence="2">The sequence shown here is derived from an EMBL/GenBank/DDBJ whole genome shotgun (WGS) entry which is preliminary data.</text>
</comment>
<dbReference type="EMBL" id="SJPO01000007">
    <property type="protein sequence ID" value="TWT75687.1"/>
    <property type="molecule type" value="Genomic_DNA"/>
</dbReference>
<name>A0A5C5YLJ1_9BACT</name>